<keyword evidence="3" id="KW-0732">Signal</keyword>
<organism evidence="4 5">
    <name type="scientific">Owenia fusiformis</name>
    <name type="common">Polychaete worm</name>
    <dbReference type="NCBI Taxonomy" id="6347"/>
    <lineage>
        <taxon>Eukaryota</taxon>
        <taxon>Metazoa</taxon>
        <taxon>Spiralia</taxon>
        <taxon>Lophotrochozoa</taxon>
        <taxon>Annelida</taxon>
        <taxon>Polychaeta</taxon>
        <taxon>Sedentaria</taxon>
        <taxon>Canalipalpata</taxon>
        <taxon>Sabellida</taxon>
        <taxon>Oweniida</taxon>
        <taxon>Oweniidae</taxon>
        <taxon>Owenia</taxon>
    </lineage>
</organism>
<feature type="compositionally biased region" description="Low complexity" evidence="1">
    <location>
        <begin position="155"/>
        <end position="168"/>
    </location>
</feature>
<keyword evidence="2" id="KW-0812">Transmembrane</keyword>
<dbReference type="AlphaFoldDB" id="A0A8J1XPV1"/>
<sequence>MAKYFIFQVFLFSIKMVSSSTTNNENTMFNGKTKMDIDHISNQDARQRQHLNLPFESFIKRFHVKKKKLGDKLLDIGHQGYELNYLLKKYETNMLIKNTLTIPTDVHRNGARTTNLHQKDMTNHGRYYNTVRKQRNPILHAIAKIPRRRLKRKSNNNNKKLTDTLLKTPSVESQNGSTPQLSIQVPSPQFNNSENLVKVGKIKKEGESSPKIPNNKTSADTDVNAAAVTVQPPLMQPTPSTITPAQTQTTLHIETETLLKEPKQQKGLKKQNLKLPLKETTTQAITNQRPPLLNKGSLINEAISDKEPMNKEPEQKNPIDSATKKPVLLMYKTSTQLLPSLDIPPSSTVKSTISTAVTGVKEEATFHNKGQGDQSIKKPNNISDKIIPAQYIQPVTVSNDLKKETTLDAGQKIPVKTTTPSVDGKKNYNPTAADLEMKAHKVGGHLISSGIHNNRSSKALDVPGDLIKGSKDSVWALGMLVLVLGVLTTAVYWSKMWKRKNIGWFYEPVKQEEDLVDIRDILKSKEPYLPKRKNRKVRKKKNQYVPLKLLHSINDDDSEEEELFIQEV</sequence>
<evidence type="ECO:0000256" key="2">
    <source>
        <dbReference type="SAM" id="Phobius"/>
    </source>
</evidence>
<accession>A0A8J1XPV1</accession>
<keyword evidence="2" id="KW-1133">Transmembrane helix</keyword>
<comment type="caution">
    <text evidence="4">The sequence shown here is derived from an EMBL/GenBank/DDBJ whole genome shotgun (WGS) entry which is preliminary data.</text>
</comment>
<evidence type="ECO:0000256" key="3">
    <source>
        <dbReference type="SAM" id="SignalP"/>
    </source>
</evidence>
<keyword evidence="2" id="KW-0472">Membrane</keyword>
<evidence type="ECO:0000256" key="1">
    <source>
        <dbReference type="SAM" id="MobiDB-lite"/>
    </source>
</evidence>
<protein>
    <submittedName>
        <fullName evidence="4">Uncharacterized protein</fullName>
    </submittedName>
</protein>
<reference evidence="4" key="1">
    <citation type="submission" date="2022-03" db="EMBL/GenBank/DDBJ databases">
        <authorList>
            <person name="Martin C."/>
        </authorList>
    </citation>
    <scope>NUCLEOTIDE SEQUENCE</scope>
</reference>
<dbReference type="Proteomes" id="UP000749559">
    <property type="component" value="Unassembled WGS sequence"/>
</dbReference>
<feature type="region of interest" description="Disordered" evidence="1">
    <location>
        <begin position="149"/>
        <end position="189"/>
    </location>
</feature>
<evidence type="ECO:0000313" key="4">
    <source>
        <dbReference type="EMBL" id="CAH1802317.1"/>
    </source>
</evidence>
<name>A0A8J1XPV1_OWEFU</name>
<feature type="signal peptide" evidence="3">
    <location>
        <begin position="1"/>
        <end position="19"/>
    </location>
</feature>
<gene>
    <name evidence="4" type="ORF">OFUS_LOCUS26008</name>
</gene>
<dbReference type="EMBL" id="CAIIXF020000012">
    <property type="protein sequence ID" value="CAH1802317.1"/>
    <property type="molecule type" value="Genomic_DNA"/>
</dbReference>
<keyword evidence="5" id="KW-1185">Reference proteome</keyword>
<evidence type="ECO:0000313" key="5">
    <source>
        <dbReference type="Proteomes" id="UP000749559"/>
    </source>
</evidence>
<proteinExistence type="predicted"/>
<feature type="compositionally biased region" description="Polar residues" evidence="1">
    <location>
        <begin position="170"/>
        <end position="189"/>
    </location>
</feature>
<feature type="chain" id="PRO_5043333220" evidence="3">
    <location>
        <begin position="20"/>
        <end position="568"/>
    </location>
</feature>
<feature type="transmembrane region" description="Helical" evidence="2">
    <location>
        <begin position="474"/>
        <end position="493"/>
    </location>
</feature>